<keyword evidence="1" id="KW-0689">Ribosomal protein</keyword>
<evidence type="ECO:0000256" key="1">
    <source>
        <dbReference type="ARBA" id="ARBA00022980"/>
    </source>
</evidence>
<evidence type="ECO:0000313" key="3">
    <source>
        <dbReference type="EMBL" id="GAJ21048.1"/>
    </source>
</evidence>
<gene>
    <name evidence="3" type="ORF">S12H4_60170</name>
</gene>
<dbReference type="Gene3D" id="3.90.1180.10">
    <property type="entry name" value="Ribosomal protein L13"/>
    <property type="match status" value="1"/>
</dbReference>
<dbReference type="GO" id="GO:0006412">
    <property type="term" value="P:translation"/>
    <property type="evidence" value="ECO:0007669"/>
    <property type="project" value="InterPro"/>
</dbReference>
<comment type="caution">
    <text evidence="3">The sequence shown here is derived from an EMBL/GenBank/DDBJ whole genome shotgun (WGS) entry which is preliminary data.</text>
</comment>
<protein>
    <recommendedName>
        <fullName evidence="4">50S ribosomal protein L13</fullName>
    </recommendedName>
</protein>
<reference evidence="3" key="1">
    <citation type="journal article" date="2014" name="Front. Microbiol.">
        <title>High frequency of phylogenetically diverse reductive dehalogenase-homologous genes in deep subseafloor sedimentary metagenomes.</title>
        <authorList>
            <person name="Kawai M."/>
            <person name="Futagami T."/>
            <person name="Toyoda A."/>
            <person name="Takaki Y."/>
            <person name="Nishi S."/>
            <person name="Hori S."/>
            <person name="Arai W."/>
            <person name="Tsubouchi T."/>
            <person name="Morono Y."/>
            <person name="Uchiyama I."/>
            <person name="Ito T."/>
            <person name="Fujiyama A."/>
            <person name="Inagaki F."/>
            <person name="Takami H."/>
        </authorList>
    </citation>
    <scope>NUCLEOTIDE SEQUENCE</scope>
    <source>
        <strain evidence="3">Expedition CK06-06</strain>
    </source>
</reference>
<dbReference type="EMBL" id="BARW01039528">
    <property type="protein sequence ID" value="GAJ21048.1"/>
    <property type="molecule type" value="Genomic_DNA"/>
</dbReference>
<dbReference type="AlphaFoldDB" id="X1UU77"/>
<keyword evidence="2" id="KW-0687">Ribonucleoprotein</keyword>
<dbReference type="SUPFAM" id="SSF52161">
    <property type="entry name" value="Ribosomal protein L13"/>
    <property type="match status" value="1"/>
</dbReference>
<evidence type="ECO:0008006" key="4">
    <source>
        <dbReference type="Google" id="ProtNLM"/>
    </source>
</evidence>
<accession>X1UU77</accession>
<dbReference type="InterPro" id="IPR036899">
    <property type="entry name" value="Ribosomal_uL13_sf"/>
</dbReference>
<feature type="non-terminal residue" evidence="3">
    <location>
        <position position="1"/>
    </location>
</feature>
<name>X1UU77_9ZZZZ</name>
<dbReference type="InterPro" id="IPR005822">
    <property type="entry name" value="Ribosomal_uL13"/>
</dbReference>
<evidence type="ECO:0000256" key="2">
    <source>
        <dbReference type="ARBA" id="ARBA00023274"/>
    </source>
</evidence>
<dbReference type="GO" id="GO:0003735">
    <property type="term" value="F:structural constituent of ribosome"/>
    <property type="evidence" value="ECO:0007669"/>
    <property type="project" value="InterPro"/>
</dbReference>
<sequence length="74" mass="8627">SSQKGPKHAKTSEKIVKRTIRGMLPEHRFGRGRETYKRIKCFIGIPKEFQESKTIKAGKEKPDKFIQVKEISKR</sequence>
<proteinExistence type="predicted"/>
<dbReference type="Pfam" id="PF00572">
    <property type="entry name" value="Ribosomal_L13"/>
    <property type="match status" value="1"/>
</dbReference>
<organism evidence="3">
    <name type="scientific">marine sediment metagenome</name>
    <dbReference type="NCBI Taxonomy" id="412755"/>
    <lineage>
        <taxon>unclassified sequences</taxon>
        <taxon>metagenomes</taxon>
        <taxon>ecological metagenomes</taxon>
    </lineage>
</organism>
<dbReference type="GO" id="GO:1990904">
    <property type="term" value="C:ribonucleoprotein complex"/>
    <property type="evidence" value="ECO:0007669"/>
    <property type="project" value="UniProtKB-KW"/>
</dbReference>
<dbReference type="GO" id="GO:0005840">
    <property type="term" value="C:ribosome"/>
    <property type="evidence" value="ECO:0007669"/>
    <property type="project" value="UniProtKB-KW"/>
</dbReference>